<organism evidence="1">
    <name type="scientific">Siphoviridae sp. ctmxA102</name>
    <dbReference type="NCBI Taxonomy" id="2825657"/>
    <lineage>
        <taxon>Viruses</taxon>
        <taxon>Duplodnaviria</taxon>
        <taxon>Heunggongvirae</taxon>
        <taxon>Uroviricota</taxon>
        <taxon>Caudoviricetes</taxon>
    </lineage>
</organism>
<accession>A0A8S5TVY7</accession>
<evidence type="ECO:0000313" key="1">
    <source>
        <dbReference type="EMBL" id="DAF86366.1"/>
    </source>
</evidence>
<sequence>MGQIIVNSCGFSRERKDQTMKNKVEIVISCDQCGTLNINATGIGSDIMAMLTVAVIDITSTIGGKMAKELREKLCTLVMAAPVKADYTSKDLKRIVAEALNRVEGAKE</sequence>
<protein>
    <submittedName>
        <fullName evidence="1">Uncharacterized protein</fullName>
    </submittedName>
</protein>
<proteinExistence type="predicted"/>
<name>A0A8S5TVY7_9CAUD</name>
<reference evidence="1" key="1">
    <citation type="journal article" date="2021" name="Proc. Natl. Acad. Sci. U.S.A.">
        <title>A Catalog of Tens of Thousands of Viruses from Human Metagenomes Reveals Hidden Associations with Chronic Diseases.</title>
        <authorList>
            <person name="Tisza M.J."/>
            <person name="Buck C.B."/>
        </authorList>
    </citation>
    <scope>NUCLEOTIDE SEQUENCE</scope>
    <source>
        <strain evidence="1">CtmxA102</strain>
    </source>
</reference>
<dbReference type="EMBL" id="BK015943">
    <property type="protein sequence ID" value="DAF86366.1"/>
    <property type="molecule type" value="Genomic_DNA"/>
</dbReference>